<evidence type="ECO:0000313" key="2">
    <source>
        <dbReference type="EMBL" id="MBO1321342.1"/>
    </source>
</evidence>
<keyword evidence="1" id="KW-1133">Transmembrane helix</keyword>
<gene>
    <name evidence="2" type="ORF">J3U88_22870</name>
</gene>
<protein>
    <submittedName>
        <fullName evidence="2">Uncharacterized protein</fullName>
    </submittedName>
</protein>
<dbReference type="Proteomes" id="UP000664417">
    <property type="component" value="Unassembled WGS sequence"/>
</dbReference>
<feature type="transmembrane region" description="Helical" evidence="1">
    <location>
        <begin position="6"/>
        <end position="27"/>
    </location>
</feature>
<keyword evidence="1" id="KW-0812">Transmembrane</keyword>
<evidence type="ECO:0000256" key="1">
    <source>
        <dbReference type="SAM" id="Phobius"/>
    </source>
</evidence>
<keyword evidence="1" id="KW-0472">Membrane</keyword>
<name>A0A8J7QBD9_9BACT</name>
<organism evidence="2 3">
    <name type="scientific">Acanthopleuribacter pedis</name>
    <dbReference type="NCBI Taxonomy" id="442870"/>
    <lineage>
        <taxon>Bacteria</taxon>
        <taxon>Pseudomonadati</taxon>
        <taxon>Acidobacteriota</taxon>
        <taxon>Holophagae</taxon>
        <taxon>Acanthopleuribacterales</taxon>
        <taxon>Acanthopleuribacteraceae</taxon>
        <taxon>Acanthopleuribacter</taxon>
    </lineage>
</organism>
<dbReference type="RefSeq" id="WP_207861316.1">
    <property type="nucleotide sequence ID" value="NZ_JAFREP010000023.1"/>
</dbReference>
<reference evidence="2" key="1">
    <citation type="submission" date="2021-03" db="EMBL/GenBank/DDBJ databases">
        <authorList>
            <person name="Wang G."/>
        </authorList>
    </citation>
    <scope>NUCLEOTIDE SEQUENCE</scope>
    <source>
        <strain evidence="2">KCTC 12899</strain>
    </source>
</reference>
<dbReference type="EMBL" id="JAFREP010000023">
    <property type="protein sequence ID" value="MBO1321342.1"/>
    <property type="molecule type" value="Genomic_DNA"/>
</dbReference>
<evidence type="ECO:0000313" key="3">
    <source>
        <dbReference type="Proteomes" id="UP000664417"/>
    </source>
</evidence>
<sequence length="88" mass="10020">MDDLIPLFIFFVTPVTLTLLYMGYRLANRLLDLRMAKLNPGSESAPLEPGEPPTLNPRPLQERAQRLQERLGHLEEILAHQTKQGKIS</sequence>
<keyword evidence="3" id="KW-1185">Reference proteome</keyword>
<accession>A0A8J7QBD9</accession>
<comment type="caution">
    <text evidence="2">The sequence shown here is derived from an EMBL/GenBank/DDBJ whole genome shotgun (WGS) entry which is preliminary data.</text>
</comment>
<dbReference type="AlphaFoldDB" id="A0A8J7QBD9"/>
<proteinExistence type="predicted"/>